<keyword evidence="9" id="KW-1185">Reference proteome</keyword>
<proteinExistence type="predicted"/>
<evidence type="ECO:0000256" key="3">
    <source>
        <dbReference type="ARBA" id="ARBA00023125"/>
    </source>
</evidence>
<dbReference type="PANTHER" id="PTHR31845">
    <property type="entry name" value="FINGER DOMAIN PROTEIN, PUTATIVE-RELATED"/>
    <property type="match status" value="1"/>
</dbReference>
<dbReference type="Proteomes" id="UP000184330">
    <property type="component" value="Unassembled WGS sequence"/>
</dbReference>
<dbReference type="GO" id="GO:0008270">
    <property type="term" value="F:zinc ion binding"/>
    <property type="evidence" value="ECO:0007669"/>
    <property type="project" value="InterPro"/>
</dbReference>
<dbReference type="EMBL" id="FJOG01000068">
    <property type="protein sequence ID" value="CZR69315.1"/>
    <property type="molecule type" value="Genomic_DNA"/>
</dbReference>
<reference evidence="8 9" key="1">
    <citation type="submission" date="2016-03" db="EMBL/GenBank/DDBJ databases">
        <authorList>
            <person name="Ploux O."/>
        </authorList>
    </citation>
    <scope>NUCLEOTIDE SEQUENCE [LARGE SCALE GENOMIC DNA]</scope>
    <source>
        <strain evidence="8 9">UAMH 11012</strain>
    </source>
</reference>
<dbReference type="GO" id="GO:0005634">
    <property type="term" value="C:nucleus"/>
    <property type="evidence" value="ECO:0007669"/>
    <property type="project" value="UniProtKB-SubCell"/>
</dbReference>
<accession>A0A1L7XWH1</accession>
<organism evidence="8 9">
    <name type="scientific">Phialocephala subalpina</name>
    <dbReference type="NCBI Taxonomy" id="576137"/>
    <lineage>
        <taxon>Eukaryota</taxon>
        <taxon>Fungi</taxon>
        <taxon>Dikarya</taxon>
        <taxon>Ascomycota</taxon>
        <taxon>Pezizomycotina</taxon>
        <taxon>Leotiomycetes</taxon>
        <taxon>Helotiales</taxon>
        <taxon>Mollisiaceae</taxon>
        <taxon>Phialocephala</taxon>
        <taxon>Phialocephala fortinii species complex</taxon>
    </lineage>
</organism>
<feature type="domain" description="Xylanolytic transcriptional activator regulatory" evidence="7">
    <location>
        <begin position="246"/>
        <end position="320"/>
    </location>
</feature>
<dbReference type="OrthoDB" id="4060227at2759"/>
<keyword evidence="4" id="KW-0804">Transcription</keyword>
<dbReference type="AlphaFoldDB" id="A0A1L7XWH1"/>
<keyword evidence="2" id="KW-0805">Transcription regulation</keyword>
<evidence type="ECO:0000256" key="5">
    <source>
        <dbReference type="ARBA" id="ARBA00023242"/>
    </source>
</evidence>
<dbReference type="GO" id="GO:0006351">
    <property type="term" value="P:DNA-templated transcription"/>
    <property type="evidence" value="ECO:0007669"/>
    <property type="project" value="InterPro"/>
</dbReference>
<dbReference type="InterPro" id="IPR007219">
    <property type="entry name" value="XnlR_reg_dom"/>
</dbReference>
<sequence>MDESGPPCRRCTERGLACALNKSLQTLIEERSQWKSTVSGDLEHIHSALQEVLNRLSLPPLPQLQTSPGDPRALSVEEDLPPRDDPGPSCDASPRVSPKDDELPHVPIESLYQITRLRALRSDDPADNSRTTNGNGQVINDFISNGQLSVEDAERLLRLYLDRLDHFMYMIGGSCKDLESLRRQSPILTACICTVAALHDPHSNHLYGPCNREFRRLMAASMFNRRIDREHLRAMCIGSYWLSDISWTLSGYAIRRATEVNLNANYHRVISENNEEAADCLRLWYILYICDHHLSILYGRPSIVREDFAIVGWEAFLKAPVSTESDKRLISQVALLVILSNVRELFGPDTGEPVPRGFATQLASFSRQIDQWMGMWSSELQREHQVIGEFPAKGVILHHHFAKLHLHSHVFRGLKDAPVPPHFCENAMAAVSAATSIVESLLMDPDLREGLVGIPHYLHTMTAFACVFLLKVAAQYTGQFIEDSVVLNLTSRLVQLFRSTAVGKWHLVHLMADGLEKLAAKKITSPSAYPNLLTPKANTPGGMTYINGSPQLQVNGYGVEPLFGQTLGNTFGGNEMDPASTPFLHFETGHFDFNYPGFGLL</sequence>
<evidence type="ECO:0000259" key="7">
    <source>
        <dbReference type="SMART" id="SM00906"/>
    </source>
</evidence>
<dbReference type="GO" id="GO:0000976">
    <property type="term" value="F:transcription cis-regulatory region binding"/>
    <property type="evidence" value="ECO:0007669"/>
    <property type="project" value="TreeGrafter"/>
</dbReference>
<dbReference type="GO" id="GO:0000981">
    <property type="term" value="F:DNA-binding transcription factor activity, RNA polymerase II-specific"/>
    <property type="evidence" value="ECO:0007669"/>
    <property type="project" value="TreeGrafter"/>
</dbReference>
<evidence type="ECO:0000313" key="9">
    <source>
        <dbReference type="Proteomes" id="UP000184330"/>
    </source>
</evidence>
<dbReference type="PANTHER" id="PTHR31845:SF17">
    <property type="entry name" value="ZN(II)2CYS6 TRANSCRIPTION FACTOR (EUROFUNG)"/>
    <property type="match status" value="1"/>
</dbReference>
<comment type="subcellular location">
    <subcellularLocation>
        <location evidence="1">Nucleus</location>
    </subcellularLocation>
</comment>
<evidence type="ECO:0000256" key="1">
    <source>
        <dbReference type="ARBA" id="ARBA00004123"/>
    </source>
</evidence>
<dbReference type="InterPro" id="IPR051089">
    <property type="entry name" value="prtT"/>
</dbReference>
<keyword evidence="3" id="KW-0238">DNA-binding</keyword>
<gene>
    <name evidence="8" type="ORF">PAC_19215</name>
</gene>
<name>A0A1L7XWH1_9HELO</name>
<dbReference type="SMART" id="SM00906">
    <property type="entry name" value="Fungal_trans"/>
    <property type="match status" value="1"/>
</dbReference>
<keyword evidence="5" id="KW-0539">Nucleus</keyword>
<evidence type="ECO:0000313" key="8">
    <source>
        <dbReference type="EMBL" id="CZR69315.1"/>
    </source>
</evidence>
<dbReference type="CDD" id="cd12148">
    <property type="entry name" value="fungal_TF_MHR"/>
    <property type="match status" value="1"/>
</dbReference>
<feature type="region of interest" description="Disordered" evidence="6">
    <location>
        <begin position="59"/>
        <end position="104"/>
    </location>
</feature>
<protein>
    <recommendedName>
        <fullName evidence="7">Xylanolytic transcriptional activator regulatory domain-containing protein</fullName>
    </recommendedName>
</protein>
<evidence type="ECO:0000256" key="4">
    <source>
        <dbReference type="ARBA" id="ARBA00023163"/>
    </source>
</evidence>
<evidence type="ECO:0000256" key="6">
    <source>
        <dbReference type="SAM" id="MobiDB-lite"/>
    </source>
</evidence>
<evidence type="ECO:0000256" key="2">
    <source>
        <dbReference type="ARBA" id="ARBA00023015"/>
    </source>
</evidence>